<dbReference type="Gene3D" id="3.30.40.10">
    <property type="entry name" value="Zinc/RING finger domain, C3HC4 (zinc finger)"/>
    <property type="match status" value="1"/>
</dbReference>
<evidence type="ECO:0000259" key="11">
    <source>
        <dbReference type="PROSITE" id="PS50157"/>
    </source>
</evidence>
<dbReference type="GO" id="GO:0008270">
    <property type="term" value="F:zinc ion binding"/>
    <property type="evidence" value="ECO:0007669"/>
    <property type="project" value="UniProtKB-KW"/>
</dbReference>
<feature type="compositionally biased region" description="Basic and acidic residues" evidence="10">
    <location>
        <begin position="72"/>
        <end position="82"/>
    </location>
</feature>
<dbReference type="PANTHER" id="PTHR45888:SF7">
    <property type="entry name" value="ZINC FINGER PROTEIN UBI-D4"/>
    <property type="match status" value="1"/>
</dbReference>
<name>A0A8D2JZB2_THEGE</name>
<comment type="subcellular location">
    <subcellularLocation>
        <location evidence="1">Nucleus</location>
    </subcellularLocation>
</comment>
<dbReference type="SUPFAM" id="SSF57667">
    <property type="entry name" value="beta-beta-alpha zinc fingers"/>
    <property type="match status" value="1"/>
</dbReference>
<keyword evidence="13" id="KW-1185">Reference proteome</keyword>
<proteinExistence type="predicted"/>
<evidence type="ECO:0000256" key="4">
    <source>
        <dbReference type="ARBA" id="ARBA00022771"/>
    </source>
</evidence>
<dbReference type="InterPro" id="IPR013083">
    <property type="entry name" value="Znf_RING/FYVE/PHD"/>
</dbReference>
<evidence type="ECO:0000256" key="9">
    <source>
        <dbReference type="PROSITE-ProRule" id="PRU00042"/>
    </source>
</evidence>
<dbReference type="PANTHER" id="PTHR45888">
    <property type="entry name" value="HL01030P-RELATED"/>
    <property type="match status" value="1"/>
</dbReference>
<protein>
    <recommendedName>
        <fullName evidence="11">C2H2-type domain-containing protein</fullName>
    </recommendedName>
</protein>
<evidence type="ECO:0000256" key="1">
    <source>
        <dbReference type="ARBA" id="ARBA00004123"/>
    </source>
</evidence>
<dbReference type="PROSITE" id="PS50157">
    <property type="entry name" value="ZINC_FINGER_C2H2_2"/>
    <property type="match status" value="1"/>
</dbReference>
<keyword evidence="2" id="KW-0479">Metal-binding</keyword>
<evidence type="ECO:0000256" key="5">
    <source>
        <dbReference type="ARBA" id="ARBA00022833"/>
    </source>
</evidence>
<dbReference type="AlphaFoldDB" id="A0A8D2JZB2"/>
<evidence type="ECO:0000256" key="7">
    <source>
        <dbReference type="ARBA" id="ARBA00023163"/>
    </source>
</evidence>
<sequence length="196" mass="21962">MVLGKLDIHMQKSEELDASNLEYWDKPHACDICGKHYKNQPGLSYHYVHSHLAEEEGEDKEDSQPPTPVSQRSEEQKPKKGPDGLALPNNYCNFCLGNSKINKKMGQLEELVSCFDCGCSGHPSCLHFSPMTTAAVKTCCWQCIERECRDTCGTAENDDQLGFRADCDHGYQLGSCHLCLDLLKKKVAIYQNQNSS</sequence>
<evidence type="ECO:0000256" key="8">
    <source>
        <dbReference type="ARBA" id="ARBA00023242"/>
    </source>
</evidence>
<evidence type="ECO:0000256" key="10">
    <source>
        <dbReference type="SAM" id="MobiDB-lite"/>
    </source>
</evidence>
<keyword evidence="8" id="KW-0539">Nucleus</keyword>
<keyword evidence="4 9" id="KW-0863">Zinc-finger</keyword>
<reference evidence="12" key="1">
    <citation type="submission" date="2018-05" db="EMBL/GenBank/DDBJ databases">
        <title>Whole genome of Theropithecus gelada.</title>
        <authorList>
            <person name="Chiou K.L."/>
            <person name="Snyder-Mackler N."/>
        </authorList>
    </citation>
    <scope>NUCLEOTIDE SEQUENCE [LARGE SCALE GENOMIC DNA]</scope>
</reference>
<dbReference type="Proteomes" id="UP000694411">
    <property type="component" value="Chromosome 4"/>
</dbReference>
<dbReference type="GO" id="GO:0007399">
    <property type="term" value="P:nervous system development"/>
    <property type="evidence" value="ECO:0007669"/>
    <property type="project" value="TreeGrafter"/>
</dbReference>
<dbReference type="InterPro" id="IPR013087">
    <property type="entry name" value="Znf_C2H2_type"/>
</dbReference>
<keyword evidence="5" id="KW-0862">Zinc</keyword>
<evidence type="ECO:0000256" key="6">
    <source>
        <dbReference type="ARBA" id="ARBA00023015"/>
    </source>
</evidence>
<dbReference type="Ensembl" id="ENSTGET00000015102.1">
    <property type="protein sequence ID" value="ENSTGEP00000012545.1"/>
    <property type="gene ID" value="ENSTGEG00000010250.1"/>
</dbReference>
<feature type="region of interest" description="Disordered" evidence="10">
    <location>
        <begin position="54"/>
        <end position="84"/>
    </location>
</feature>
<keyword evidence="7" id="KW-0804">Transcription</keyword>
<dbReference type="PROSITE" id="PS00028">
    <property type="entry name" value="ZINC_FINGER_C2H2_1"/>
    <property type="match status" value="1"/>
</dbReference>
<evidence type="ECO:0000313" key="12">
    <source>
        <dbReference type="Ensembl" id="ENSTGEP00000012545.1"/>
    </source>
</evidence>
<keyword evidence="6" id="KW-0805">Transcription regulation</keyword>
<dbReference type="InterPro" id="IPR036236">
    <property type="entry name" value="Znf_C2H2_sf"/>
</dbReference>
<evidence type="ECO:0000256" key="2">
    <source>
        <dbReference type="ARBA" id="ARBA00022723"/>
    </source>
</evidence>
<keyword evidence="3" id="KW-0677">Repeat</keyword>
<feature type="domain" description="C2H2-type" evidence="11">
    <location>
        <begin position="28"/>
        <end position="56"/>
    </location>
</feature>
<reference evidence="12" key="2">
    <citation type="submission" date="2025-08" db="UniProtKB">
        <authorList>
            <consortium name="Ensembl"/>
        </authorList>
    </citation>
    <scope>IDENTIFICATION</scope>
</reference>
<evidence type="ECO:0000256" key="3">
    <source>
        <dbReference type="ARBA" id="ARBA00022737"/>
    </source>
</evidence>
<accession>A0A8D2JZB2</accession>
<organism evidence="12 13">
    <name type="scientific">Theropithecus gelada</name>
    <name type="common">Gelada baboon</name>
    <dbReference type="NCBI Taxonomy" id="9565"/>
    <lineage>
        <taxon>Eukaryota</taxon>
        <taxon>Metazoa</taxon>
        <taxon>Chordata</taxon>
        <taxon>Craniata</taxon>
        <taxon>Vertebrata</taxon>
        <taxon>Euteleostomi</taxon>
        <taxon>Mammalia</taxon>
        <taxon>Eutheria</taxon>
        <taxon>Euarchontoglires</taxon>
        <taxon>Primates</taxon>
        <taxon>Haplorrhini</taxon>
        <taxon>Catarrhini</taxon>
        <taxon>Cercopithecidae</taxon>
        <taxon>Cercopithecinae</taxon>
        <taxon>Theropithecus</taxon>
    </lineage>
</organism>
<dbReference type="GO" id="GO:0071565">
    <property type="term" value="C:nBAF complex"/>
    <property type="evidence" value="ECO:0007669"/>
    <property type="project" value="TreeGrafter"/>
</dbReference>
<reference evidence="12" key="3">
    <citation type="submission" date="2025-09" db="UniProtKB">
        <authorList>
            <consortium name="Ensembl"/>
        </authorList>
    </citation>
    <scope>IDENTIFICATION</scope>
</reference>
<evidence type="ECO:0000313" key="13">
    <source>
        <dbReference type="Proteomes" id="UP000694411"/>
    </source>
</evidence>